<sequence>MAKYGFIEVLDQELDRAFPFDYEIQWDKKNHAVQLSFLLEIANQKQVALLDEEDQVFAEELLLEETLLFVNPARSRYEAADYLTVLPYDPKVGFSREFLAYFVQFLSDLAESGLDAIFDFLQDEEAEDFELVWDQVAFDRGLEKVEEGMSYPYPRY</sequence>
<dbReference type="Pfam" id="PF11217">
    <property type="entry name" value="DUF3013"/>
    <property type="match status" value="1"/>
</dbReference>
<dbReference type="AlphaFoldDB" id="A0A7X3G966"/>
<organism evidence="1 2">
    <name type="scientific">Streptococcus danieliae</name>
    <dbReference type="NCBI Taxonomy" id="747656"/>
    <lineage>
        <taxon>Bacteria</taxon>
        <taxon>Bacillati</taxon>
        <taxon>Bacillota</taxon>
        <taxon>Bacilli</taxon>
        <taxon>Lactobacillales</taxon>
        <taxon>Streptococcaceae</taxon>
        <taxon>Streptococcus</taxon>
    </lineage>
</organism>
<comment type="caution">
    <text evidence="1">The sequence shown here is derived from an EMBL/GenBank/DDBJ whole genome shotgun (WGS) entry which is preliminary data.</text>
</comment>
<name>A0A7X3G966_9STRE</name>
<proteinExistence type="predicted"/>
<accession>A0A7X3G966</accession>
<evidence type="ECO:0000313" key="2">
    <source>
        <dbReference type="Proteomes" id="UP000461595"/>
    </source>
</evidence>
<gene>
    <name evidence="1" type="ORF">E5983_06900</name>
</gene>
<dbReference type="InterPro" id="IPR021380">
    <property type="entry name" value="DUF3013"/>
</dbReference>
<dbReference type="Gene3D" id="3.40.50.11250">
    <property type="entry name" value="Protein of unknown function DUF3013"/>
    <property type="match status" value="1"/>
</dbReference>
<dbReference type="EMBL" id="WSRS01000063">
    <property type="protein sequence ID" value="MVX59362.1"/>
    <property type="molecule type" value="Genomic_DNA"/>
</dbReference>
<dbReference type="Proteomes" id="UP000461595">
    <property type="component" value="Unassembled WGS sequence"/>
</dbReference>
<dbReference type="RefSeq" id="WP_160333141.1">
    <property type="nucleotide sequence ID" value="NZ_JAOBSU010000002.1"/>
</dbReference>
<evidence type="ECO:0000313" key="1">
    <source>
        <dbReference type="EMBL" id="MVX59362.1"/>
    </source>
</evidence>
<dbReference type="OrthoDB" id="2165293at2"/>
<protein>
    <submittedName>
        <fullName evidence="1">DUF3013 family protein</fullName>
    </submittedName>
</protein>
<reference evidence="1 2" key="1">
    <citation type="submission" date="2019-12" db="EMBL/GenBank/DDBJ databases">
        <title>Microbes associate with the intestines of laboratory mice.</title>
        <authorList>
            <person name="Navarre W."/>
            <person name="Wong E."/>
        </authorList>
    </citation>
    <scope>NUCLEOTIDE SEQUENCE [LARGE SCALE GENOMIC DNA]</scope>
    <source>
        <strain evidence="1 2">NM51_B2-22</strain>
    </source>
</reference>